<dbReference type="InterPro" id="IPR028098">
    <property type="entry name" value="Glyco_trans_4-like_N"/>
</dbReference>
<evidence type="ECO:0000313" key="3">
    <source>
        <dbReference type="EMBL" id="PVY70350.1"/>
    </source>
</evidence>
<dbReference type="Pfam" id="PF13439">
    <property type="entry name" value="Glyco_transf_4"/>
    <property type="match status" value="1"/>
</dbReference>
<proteinExistence type="predicted"/>
<reference evidence="3 4" key="1">
    <citation type="submission" date="2018-04" db="EMBL/GenBank/DDBJ databases">
        <title>Genomic Encyclopedia of Type Strains, Phase IV (KMG-IV): sequencing the most valuable type-strain genomes for metagenomic binning, comparative biology and taxonomic classification.</title>
        <authorList>
            <person name="Goeker M."/>
        </authorList>
    </citation>
    <scope>NUCLEOTIDE SEQUENCE [LARGE SCALE GENOMIC DNA]</scope>
    <source>
        <strain evidence="3 4">DSM 28688</strain>
    </source>
</reference>
<evidence type="ECO:0000259" key="1">
    <source>
        <dbReference type="Pfam" id="PF00534"/>
    </source>
</evidence>
<accession>A0A2U1CU17</accession>
<feature type="domain" description="Glycosyl transferase family 1" evidence="1">
    <location>
        <begin position="187"/>
        <end position="337"/>
    </location>
</feature>
<dbReference type="EMBL" id="QEKQ01000009">
    <property type="protein sequence ID" value="PVY70350.1"/>
    <property type="molecule type" value="Genomic_DNA"/>
</dbReference>
<keyword evidence="3" id="KW-0808">Transferase</keyword>
<dbReference type="RefSeq" id="WP_116919670.1">
    <property type="nucleotide sequence ID" value="NZ_QEKQ01000009.1"/>
</dbReference>
<dbReference type="SUPFAM" id="SSF53756">
    <property type="entry name" value="UDP-Glycosyltransferase/glycogen phosphorylase"/>
    <property type="match status" value="1"/>
</dbReference>
<dbReference type="PANTHER" id="PTHR12526">
    <property type="entry name" value="GLYCOSYLTRANSFERASE"/>
    <property type="match status" value="1"/>
</dbReference>
<name>A0A2U1CU17_9GAMM</name>
<evidence type="ECO:0000259" key="2">
    <source>
        <dbReference type="Pfam" id="PF13439"/>
    </source>
</evidence>
<dbReference type="GO" id="GO:1901135">
    <property type="term" value="P:carbohydrate derivative metabolic process"/>
    <property type="evidence" value="ECO:0007669"/>
    <property type="project" value="UniProtKB-ARBA"/>
</dbReference>
<protein>
    <submittedName>
        <fullName evidence="3">Glycosyltransferase involved in cell wall biosynthesis</fullName>
    </submittedName>
</protein>
<organism evidence="3 4">
    <name type="scientific">Tamilnaduibacter salinus</name>
    <dbReference type="NCBI Taxonomy" id="1484056"/>
    <lineage>
        <taxon>Bacteria</taxon>
        <taxon>Pseudomonadati</taxon>
        <taxon>Pseudomonadota</taxon>
        <taxon>Gammaproteobacteria</taxon>
        <taxon>Pseudomonadales</taxon>
        <taxon>Marinobacteraceae</taxon>
        <taxon>Tamilnaduibacter</taxon>
    </lineage>
</organism>
<dbReference type="GO" id="GO:0016757">
    <property type="term" value="F:glycosyltransferase activity"/>
    <property type="evidence" value="ECO:0007669"/>
    <property type="project" value="InterPro"/>
</dbReference>
<feature type="domain" description="Glycosyltransferase subfamily 4-like N-terminal" evidence="2">
    <location>
        <begin position="13"/>
        <end position="165"/>
    </location>
</feature>
<dbReference type="Proteomes" id="UP000245887">
    <property type="component" value="Unassembled WGS sequence"/>
</dbReference>
<dbReference type="OrthoDB" id="8523124at2"/>
<sequence>MRVVQVLPALWSGGVERGTVDFAIELAKRGHEAIVVSNGGPLVTHLEDAGVQHIQRPVHRKSPRSFGQIAPMRRLLRELAPDIVHVRSRMPAWITRLARQTLPAPERPALISTFHGMHSVSGYSAIMAKSDHIIAVSDCVRRYVLDNYRVHPDDLTTIQRGVDPAVFYPSVPDERWHQQLESDYPALTGKRIILMPGRLSRWKGQHAFLEAMAGVFQREPDCHGLLVGGADPGKQHYEQELRTHARALGVEDQIHFLGPREDMANLYRRATIVCHLSSRPEPFGRTVTEALACGTPVVAYRRGGAAESLKACFPQGLVPPDDVNAVVDRLHHMLRHPPSVAPLPAPFHLESQVDATIAVYEQILARRATGRGP</sequence>
<comment type="caution">
    <text evidence="3">The sequence shown here is derived from an EMBL/GenBank/DDBJ whole genome shotgun (WGS) entry which is preliminary data.</text>
</comment>
<dbReference type="Gene3D" id="3.40.50.2000">
    <property type="entry name" value="Glycogen Phosphorylase B"/>
    <property type="match status" value="2"/>
</dbReference>
<evidence type="ECO:0000313" key="4">
    <source>
        <dbReference type="Proteomes" id="UP000245887"/>
    </source>
</evidence>
<dbReference type="InterPro" id="IPR001296">
    <property type="entry name" value="Glyco_trans_1"/>
</dbReference>
<dbReference type="AlphaFoldDB" id="A0A2U1CU17"/>
<dbReference type="Pfam" id="PF00534">
    <property type="entry name" value="Glycos_transf_1"/>
    <property type="match status" value="1"/>
</dbReference>
<gene>
    <name evidence="3" type="ORF">C8D92_109102</name>
</gene>
<dbReference type="PANTHER" id="PTHR12526:SF638">
    <property type="entry name" value="SPORE COAT PROTEIN SA"/>
    <property type="match status" value="1"/>
</dbReference>
<dbReference type="CDD" id="cd03819">
    <property type="entry name" value="GT4_WavL-like"/>
    <property type="match status" value="1"/>
</dbReference>